<comment type="subcellular location">
    <subcellularLocation>
        <location evidence="2">Chromosome</location>
    </subcellularLocation>
    <subcellularLocation>
        <location evidence="3">Cytoplasm</location>
    </subcellularLocation>
    <subcellularLocation>
        <location evidence="1">Nucleus</location>
    </subcellularLocation>
</comment>
<comment type="function">
    <text evidence="17">Transcription factor involved, among others, in the transcriptional regulation of osmoprotective and inflammatory genes. Binds the DNA consensus sequence 5'-[ACT][AG]TGGAAA[CAT]A[TA][ATC][CA][ATG][GT][GAC][CG][CT]-3'. Mediates the transcriptional response to hypertonicity. Positively regulates the transcription of LCN2 and S100A4 genes; optimal transactivation of these genes requires the presence of DDX5/DDX17. Also involved in the DNA damage response by preventing formation of R-loops; R-loops are composed of a DNA:RNA hybrid and the associated non-template single-stranded DNA.</text>
</comment>
<keyword evidence="13" id="KW-0238">DNA-binding</keyword>
<sequence length="1099" mass="121828">MLLKYSTAQKKIRGNNNGKLSRNSSGKPRSYSNILPHKRKYEATTMGSSAEIHQTCWSLELPTRHRTEDPPDFKRRRPTPTVKVESDNANANFTFPQNPLPLCSMASSSSVAPTRPGRRLYGKRLSNITAQNSASISYSVRDPSVYLEITSQPEQQHRARYQTEGSRGAVKDKSGNGFPVVKLVGYNGPATLEVFIGTDQGKIAPHMFYQACRVAGKNSTPCLEKKTDGTVIIDIDFDPSKDMSVTCDCVGILKERNVDVEQRFPEDSSAKNKKRSTRCRMVFRTTIIHPGTRETEVLQVASHPIMCNQPPGVPEICKKSLTSCPVTGGAELFILGKNFLKDTQVKFQKMVADICQWEESVLPDKEFLQQSHLVCKVPPYEHLDIKEPVTVSIRVVSSDRFGRLLSSERQAFVYTPDTTQLWSTLPPIKSEPHLIPPMSLMSTPLPIMYSGGKQMEPAMSSAQKLDAIVNSAADSHIQPLQLLSTQAPSDTSMMPVQALLTSEPNPEQQLIQDMITKSVADSPTQHSIIQSIITTEAANSMSTPSDQLLLQQIIDKTQHKLDQIIQKTEEELKRQLQETNDLMSEPGSQQLIQSMNDSSSQQLIQSMNDSSSQQLIQSMNDSSSQQLIQSMNNSSSQQLIQSMNDSSSRQLIQSMNESSPQQLIQMNESSPQQLIQMSESSPQQLIQNMGDSSPPQLIQMNDASPQQLIESISDSSSQQLIQRLHDSSSQQIMQNMSDSSPQQLIQMNDSSPQQLMQSMSDPSPQQLIQMNESSPQQLIQNMNDSSPQQLMQSMSDSSPQQLIQMNESSPQQLIQNMNDSSPQQLMQSMSESSPQQLIQNMNDSNPQQLIQGMSDSSSQQLIQSLNDSSSQQLIQSMSDSFSQASGSLMSDQCSEASLSPQLSTSSPSQLAYSQGMEDSNSQPPSVPISQEDTSRTILLNKSDECATMFPPKHRLMQYLMQESKDLQAEQPVLVSEPKLSTDLINYMTPMTQLSKPPSKLDPANNTLVPEPDSNMITKSEEQILNLIASTTTAASQQMLDIIVSTVPPLEKSKEPPTMATPPVTIPQQMNSLVNSDNLSQITQMSTNDLLSFIKPEFFQ</sequence>
<feature type="compositionally biased region" description="Polar residues" evidence="22">
    <location>
        <begin position="820"/>
        <end position="853"/>
    </location>
</feature>
<keyword evidence="6" id="KW-1017">Isopeptide bond</keyword>
<dbReference type="InterPro" id="IPR011539">
    <property type="entry name" value="RHD_DNA_bind_dom"/>
</dbReference>
<keyword evidence="8" id="KW-0227">DNA damage</keyword>
<reference evidence="25" key="1">
    <citation type="submission" date="2025-08" db="UniProtKB">
        <authorList>
            <consortium name="RefSeq"/>
        </authorList>
    </citation>
    <scope>IDENTIFICATION</scope>
</reference>
<dbReference type="GO" id="GO:0000981">
    <property type="term" value="F:DNA-binding transcription factor activity, RNA polymerase II-specific"/>
    <property type="evidence" value="ECO:0007669"/>
    <property type="project" value="TreeGrafter"/>
</dbReference>
<evidence type="ECO:0000256" key="17">
    <source>
        <dbReference type="ARBA" id="ARBA00055141"/>
    </source>
</evidence>
<name>A0A3Q0JB01_DIACI</name>
<evidence type="ECO:0000256" key="22">
    <source>
        <dbReference type="SAM" id="MobiDB-lite"/>
    </source>
</evidence>
<dbReference type="GO" id="GO:1902531">
    <property type="term" value="P:regulation of intracellular signal transduction"/>
    <property type="evidence" value="ECO:0007669"/>
    <property type="project" value="UniProtKB-ARBA"/>
</dbReference>
<feature type="compositionally biased region" description="Low complexity" evidence="22">
    <location>
        <begin position="854"/>
        <end position="876"/>
    </location>
</feature>
<feature type="compositionally biased region" description="Polar residues" evidence="22">
    <location>
        <begin position="916"/>
        <end position="933"/>
    </location>
</feature>
<dbReference type="RefSeq" id="XP_026684128.1">
    <property type="nucleotide sequence ID" value="XM_026828327.1"/>
</dbReference>
<evidence type="ECO:0000256" key="2">
    <source>
        <dbReference type="ARBA" id="ARBA00004286"/>
    </source>
</evidence>
<evidence type="ECO:0000256" key="4">
    <source>
        <dbReference type="ARBA" id="ARBA00022454"/>
    </source>
</evidence>
<dbReference type="InterPro" id="IPR032397">
    <property type="entry name" value="RHD_dimer"/>
</dbReference>
<dbReference type="InterPro" id="IPR008366">
    <property type="entry name" value="NFAT"/>
</dbReference>
<evidence type="ECO:0000256" key="16">
    <source>
        <dbReference type="ARBA" id="ARBA00023242"/>
    </source>
</evidence>
<evidence type="ECO:0000256" key="1">
    <source>
        <dbReference type="ARBA" id="ARBA00004123"/>
    </source>
</evidence>
<dbReference type="GO" id="GO:0005634">
    <property type="term" value="C:nucleus"/>
    <property type="evidence" value="ECO:0007669"/>
    <property type="project" value="UniProtKB-SubCell"/>
</dbReference>
<dbReference type="SUPFAM" id="SSF81296">
    <property type="entry name" value="E set domains"/>
    <property type="match status" value="1"/>
</dbReference>
<evidence type="ECO:0000256" key="20">
    <source>
        <dbReference type="ARBA" id="ARBA00080722"/>
    </source>
</evidence>
<evidence type="ECO:0000313" key="25">
    <source>
        <dbReference type="RefSeq" id="XP_026684128.1"/>
    </source>
</evidence>
<feature type="region of interest" description="Disordered" evidence="22">
    <location>
        <begin position="1"/>
        <end position="33"/>
    </location>
</feature>
<dbReference type="KEGG" id="dci:103515732"/>
<dbReference type="PROSITE" id="PS50254">
    <property type="entry name" value="REL_2"/>
    <property type="match status" value="1"/>
</dbReference>
<feature type="coiled-coil region" evidence="21">
    <location>
        <begin position="558"/>
        <end position="585"/>
    </location>
</feature>
<dbReference type="GO" id="GO:0006974">
    <property type="term" value="P:DNA damage response"/>
    <property type="evidence" value="ECO:0007669"/>
    <property type="project" value="UniProtKB-KW"/>
</dbReference>
<dbReference type="GO" id="GO:0048468">
    <property type="term" value="P:cell development"/>
    <property type="evidence" value="ECO:0007669"/>
    <property type="project" value="UniProtKB-ARBA"/>
</dbReference>
<evidence type="ECO:0000256" key="12">
    <source>
        <dbReference type="ARBA" id="ARBA00023015"/>
    </source>
</evidence>
<feature type="compositionally biased region" description="Polar residues" evidence="22">
    <location>
        <begin position="727"/>
        <end position="745"/>
    </location>
</feature>
<accession>A0A3Q0JB01</accession>
<feature type="region of interest" description="Disordered" evidence="22">
    <location>
        <begin position="726"/>
        <end position="745"/>
    </location>
</feature>
<dbReference type="AlphaFoldDB" id="A0A3Q0JB01"/>
<evidence type="ECO:0000256" key="8">
    <source>
        <dbReference type="ARBA" id="ARBA00022763"/>
    </source>
</evidence>
<keyword evidence="4" id="KW-0158">Chromosome</keyword>
<dbReference type="GO" id="GO:0005694">
    <property type="term" value="C:chromosome"/>
    <property type="evidence" value="ECO:0007669"/>
    <property type="project" value="UniProtKB-SubCell"/>
</dbReference>
<dbReference type="GO" id="GO:0048731">
    <property type="term" value="P:system development"/>
    <property type="evidence" value="ECO:0007669"/>
    <property type="project" value="UniProtKB-ARBA"/>
</dbReference>
<feature type="domain" description="RHD" evidence="23">
    <location>
        <begin position="147"/>
        <end position="312"/>
    </location>
</feature>
<keyword evidence="9" id="KW-0013">ADP-ribosylation</keyword>
<comment type="subunit">
    <text evidence="18">Homodimer when bound to DNA, completely encircles its DNA target. Interacts with CIDEC; this interaction is direct and retains NFAT5 in the cytoplasm. Does not bind with Fos and Jun transcription factors. Interacts with DDX5 and DDX17; this interaction leads to DDX5/DDX17 recruitment to LNC2 and S100A4 promoters and NFAT5-mediated DDX5/DDX17-enhanced transactivation.</text>
</comment>
<dbReference type="SUPFAM" id="SSF49417">
    <property type="entry name" value="p53-like transcription factors"/>
    <property type="match status" value="1"/>
</dbReference>
<dbReference type="GO" id="GO:0005667">
    <property type="term" value="C:transcription regulator complex"/>
    <property type="evidence" value="ECO:0007669"/>
    <property type="project" value="TreeGrafter"/>
</dbReference>
<keyword evidence="11" id="KW-0007">Acetylation</keyword>
<dbReference type="GO" id="GO:0045944">
    <property type="term" value="P:positive regulation of transcription by RNA polymerase II"/>
    <property type="evidence" value="ECO:0007669"/>
    <property type="project" value="UniProtKB-ARBA"/>
</dbReference>
<dbReference type="CTD" id="32321"/>
<dbReference type="PaxDb" id="121845-A0A3Q0JB01"/>
<dbReference type="GO" id="GO:0010467">
    <property type="term" value="P:gene expression"/>
    <property type="evidence" value="ECO:0007669"/>
    <property type="project" value="UniProtKB-ARBA"/>
</dbReference>
<dbReference type="Gene3D" id="2.60.40.340">
    <property type="entry name" value="Rel homology domain (RHD), DNA-binding domain"/>
    <property type="match status" value="1"/>
</dbReference>
<keyword evidence="12" id="KW-0805">Transcription regulation</keyword>
<keyword evidence="16" id="KW-0539">Nucleus</keyword>
<dbReference type="Gene3D" id="2.60.40.10">
    <property type="entry name" value="Immunoglobulins"/>
    <property type="match status" value="1"/>
</dbReference>
<evidence type="ECO:0000256" key="11">
    <source>
        <dbReference type="ARBA" id="ARBA00022990"/>
    </source>
</evidence>
<dbReference type="InterPro" id="IPR037059">
    <property type="entry name" value="RHD_DNA_bind_dom_sf"/>
</dbReference>
<evidence type="ECO:0000256" key="3">
    <source>
        <dbReference type="ARBA" id="ARBA00004496"/>
    </source>
</evidence>
<evidence type="ECO:0000256" key="5">
    <source>
        <dbReference type="ARBA" id="ARBA00022490"/>
    </source>
</evidence>
<dbReference type="FunFam" id="2.60.40.340:FF:000002">
    <property type="entry name" value="Nuclear factor of activated T-cells 5, tonicity-responsive"/>
    <property type="match status" value="1"/>
</dbReference>
<keyword evidence="24" id="KW-1185">Reference proteome</keyword>
<dbReference type="FunFam" id="2.60.40.10:FF:000174">
    <property type="entry name" value="Nuclear factor of activated T-cells 5, tonicity-responsive"/>
    <property type="match status" value="1"/>
</dbReference>
<evidence type="ECO:0000313" key="24">
    <source>
        <dbReference type="Proteomes" id="UP000079169"/>
    </source>
</evidence>
<keyword evidence="7" id="KW-0597">Phosphoprotein</keyword>
<keyword evidence="5" id="KW-0963">Cytoplasm</keyword>
<keyword evidence="21" id="KW-0175">Coiled coil</keyword>
<dbReference type="InterPro" id="IPR014756">
    <property type="entry name" value="Ig_E-set"/>
</dbReference>
<protein>
    <recommendedName>
        <fullName evidence="19">Nuclear factor of activated T-cells 5</fullName>
    </recommendedName>
    <alternativeName>
        <fullName evidence="20">T-cell transcription factor NFAT5</fullName>
    </alternativeName>
</protein>
<dbReference type="PANTHER" id="PTHR12533">
    <property type="entry name" value="NFAT"/>
    <property type="match status" value="1"/>
</dbReference>
<dbReference type="InterPro" id="IPR008967">
    <property type="entry name" value="p53-like_TF_DNA-bd_sf"/>
</dbReference>
<feature type="region of interest" description="Disordered" evidence="22">
    <location>
        <begin position="820"/>
        <end position="933"/>
    </location>
</feature>
<evidence type="ECO:0000259" key="23">
    <source>
        <dbReference type="PROSITE" id="PS50254"/>
    </source>
</evidence>
<feature type="region of interest" description="Disordered" evidence="22">
    <location>
        <begin position="592"/>
        <end position="699"/>
    </location>
</feature>
<evidence type="ECO:0000256" key="19">
    <source>
        <dbReference type="ARBA" id="ARBA00072227"/>
    </source>
</evidence>
<organism evidence="24 25">
    <name type="scientific">Diaphorina citri</name>
    <name type="common">Asian citrus psyllid</name>
    <dbReference type="NCBI Taxonomy" id="121845"/>
    <lineage>
        <taxon>Eukaryota</taxon>
        <taxon>Metazoa</taxon>
        <taxon>Ecdysozoa</taxon>
        <taxon>Arthropoda</taxon>
        <taxon>Hexapoda</taxon>
        <taxon>Insecta</taxon>
        <taxon>Pterygota</taxon>
        <taxon>Neoptera</taxon>
        <taxon>Paraneoptera</taxon>
        <taxon>Hemiptera</taxon>
        <taxon>Sternorrhyncha</taxon>
        <taxon>Psylloidea</taxon>
        <taxon>Psyllidae</taxon>
        <taxon>Diaphorininae</taxon>
        <taxon>Diaphorina</taxon>
    </lineage>
</organism>
<evidence type="ECO:0000256" key="14">
    <source>
        <dbReference type="ARBA" id="ARBA00023159"/>
    </source>
</evidence>
<dbReference type="InterPro" id="IPR013783">
    <property type="entry name" value="Ig-like_fold"/>
</dbReference>
<keyword evidence="10" id="KW-0832">Ubl conjugation</keyword>
<evidence type="ECO:0000256" key="10">
    <source>
        <dbReference type="ARBA" id="ARBA00022843"/>
    </source>
</evidence>
<dbReference type="Pfam" id="PF16179">
    <property type="entry name" value="RHD_dimer"/>
    <property type="match status" value="1"/>
</dbReference>
<dbReference type="STRING" id="121845.A0A3Q0JB01"/>
<keyword evidence="14" id="KW-0010">Activator</keyword>
<dbReference type="InterPro" id="IPR002909">
    <property type="entry name" value="IPT_dom"/>
</dbReference>
<dbReference type="SMART" id="SM00429">
    <property type="entry name" value="IPT"/>
    <property type="match status" value="1"/>
</dbReference>
<gene>
    <name evidence="25" type="primary">LOC103515732</name>
</gene>
<dbReference type="GO" id="GO:0005737">
    <property type="term" value="C:cytoplasm"/>
    <property type="evidence" value="ECO:0007669"/>
    <property type="project" value="UniProtKB-SubCell"/>
</dbReference>
<evidence type="ECO:0000256" key="15">
    <source>
        <dbReference type="ARBA" id="ARBA00023163"/>
    </source>
</evidence>
<dbReference type="Pfam" id="PF00554">
    <property type="entry name" value="RHD_DNA_bind"/>
    <property type="match status" value="1"/>
</dbReference>
<dbReference type="GO" id="GO:0000978">
    <property type="term" value="F:RNA polymerase II cis-regulatory region sequence-specific DNA binding"/>
    <property type="evidence" value="ECO:0007669"/>
    <property type="project" value="TreeGrafter"/>
</dbReference>
<dbReference type="Proteomes" id="UP000079169">
    <property type="component" value="Unplaced"/>
</dbReference>
<dbReference type="GeneID" id="103515732"/>
<feature type="compositionally biased region" description="Low complexity" evidence="22">
    <location>
        <begin position="897"/>
        <end position="910"/>
    </location>
</feature>
<keyword evidence="15" id="KW-0804">Transcription</keyword>
<evidence type="ECO:0000256" key="9">
    <source>
        <dbReference type="ARBA" id="ARBA00022765"/>
    </source>
</evidence>
<evidence type="ECO:0000256" key="7">
    <source>
        <dbReference type="ARBA" id="ARBA00022553"/>
    </source>
</evidence>
<evidence type="ECO:0000256" key="18">
    <source>
        <dbReference type="ARBA" id="ARBA00065799"/>
    </source>
</evidence>
<feature type="compositionally biased region" description="Polar residues" evidence="22">
    <location>
        <begin position="877"/>
        <end position="896"/>
    </location>
</feature>
<proteinExistence type="predicted"/>
<dbReference type="PANTHER" id="PTHR12533:SF7">
    <property type="entry name" value="NFAT NUCLEAR FACTOR, ISOFORM B"/>
    <property type="match status" value="1"/>
</dbReference>
<evidence type="ECO:0000256" key="21">
    <source>
        <dbReference type="SAM" id="Coils"/>
    </source>
</evidence>
<evidence type="ECO:0000256" key="6">
    <source>
        <dbReference type="ARBA" id="ARBA00022499"/>
    </source>
</evidence>
<evidence type="ECO:0000256" key="13">
    <source>
        <dbReference type="ARBA" id="ARBA00023125"/>
    </source>
</evidence>